<dbReference type="PANTHER" id="PTHR47706:SF9">
    <property type="entry name" value="NMRA-LIKE DOMAIN-CONTAINING PROTEIN-RELATED"/>
    <property type="match status" value="1"/>
</dbReference>
<keyword evidence="2" id="KW-0560">Oxidoreductase</keyword>
<dbReference type="CDD" id="cd05259">
    <property type="entry name" value="PCBER_SDR_a"/>
    <property type="match status" value="1"/>
</dbReference>
<dbReference type="InterPro" id="IPR036291">
    <property type="entry name" value="NAD(P)-bd_dom_sf"/>
</dbReference>
<proteinExistence type="predicted"/>
<keyword evidence="5" id="KW-1185">Reference proteome</keyword>
<name>A0A2I2FWM0_9EURO</name>
<dbReference type="EMBL" id="MSFO01000008">
    <property type="protein sequence ID" value="PLB45043.1"/>
    <property type="molecule type" value="Genomic_DNA"/>
</dbReference>
<comment type="caution">
    <text evidence="4">The sequence shown here is derived from an EMBL/GenBank/DDBJ whole genome shotgun (WGS) entry which is preliminary data.</text>
</comment>
<evidence type="ECO:0000259" key="3">
    <source>
        <dbReference type="Pfam" id="PF05368"/>
    </source>
</evidence>
<dbReference type="OrthoDB" id="9974981at2759"/>
<keyword evidence="1" id="KW-0521">NADP</keyword>
<dbReference type="GeneID" id="36558792"/>
<protein>
    <submittedName>
        <fullName evidence="4">NmrA-like family protein</fullName>
    </submittedName>
</protein>
<dbReference type="STRING" id="1392250.A0A2I2FWM0"/>
<dbReference type="Proteomes" id="UP000234275">
    <property type="component" value="Unassembled WGS sequence"/>
</dbReference>
<dbReference type="InterPro" id="IPR008030">
    <property type="entry name" value="NmrA-like"/>
</dbReference>
<evidence type="ECO:0000313" key="5">
    <source>
        <dbReference type="Proteomes" id="UP000234275"/>
    </source>
</evidence>
<dbReference type="InterPro" id="IPR051609">
    <property type="entry name" value="NmrA/Isoflavone_reductase-like"/>
</dbReference>
<accession>A0A2I2FWM0</accession>
<dbReference type="Gene3D" id="3.40.50.720">
    <property type="entry name" value="NAD(P)-binding Rossmann-like Domain"/>
    <property type="match status" value="1"/>
</dbReference>
<dbReference type="AlphaFoldDB" id="A0A2I2FWM0"/>
<evidence type="ECO:0000256" key="2">
    <source>
        <dbReference type="ARBA" id="ARBA00023002"/>
    </source>
</evidence>
<gene>
    <name evidence="4" type="ORF">P170DRAFT_450078</name>
</gene>
<dbReference type="RefSeq" id="XP_024700345.1">
    <property type="nucleotide sequence ID" value="XM_024851093.1"/>
</dbReference>
<dbReference type="InterPro" id="IPR045312">
    <property type="entry name" value="PCBER-like"/>
</dbReference>
<dbReference type="VEuPathDB" id="FungiDB:P170DRAFT_450078"/>
<dbReference type="Pfam" id="PF05368">
    <property type="entry name" value="NmrA"/>
    <property type="match status" value="1"/>
</dbReference>
<organism evidence="4 5">
    <name type="scientific">Aspergillus steynii IBT 23096</name>
    <dbReference type="NCBI Taxonomy" id="1392250"/>
    <lineage>
        <taxon>Eukaryota</taxon>
        <taxon>Fungi</taxon>
        <taxon>Dikarya</taxon>
        <taxon>Ascomycota</taxon>
        <taxon>Pezizomycotina</taxon>
        <taxon>Eurotiomycetes</taxon>
        <taxon>Eurotiomycetidae</taxon>
        <taxon>Eurotiales</taxon>
        <taxon>Aspergillaceae</taxon>
        <taxon>Aspergillus</taxon>
        <taxon>Aspergillus subgen. Circumdati</taxon>
    </lineage>
</organism>
<evidence type="ECO:0000313" key="4">
    <source>
        <dbReference type="EMBL" id="PLB45043.1"/>
    </source>
</evidence>
<feature type="domain" description="NmrA-like" evidence="3">
    <location>
        <begin position="6"/>
        <end position="233"/>
    </location>
</feature>
<dbReference type="Gene3D" id="3.90.25.10">
    <property type="entry name" value="UDP-galactose 4-epimerase, domain 1"/>
    <property type="match status" value="1"/>
</dbReference>
<reference evidence="4 5" key="1">
    <citation type="submission" date="2016-12" db="EMBL/GenBank/DDBJ databases">
        <title>The genomes of Aspergillus section Nigri reveals drivers in fungal speciation.</title>
        <authorList>
            <consortium name="DOE Joint Genome Institute"/>
            <person name="Vesth T.C."/>
            <person name="Nybo J."/>
            <person name="Theobald S."/>
            <person name="Brandl J."/>
            <person name="Frisvad J.C."/>
            <person name="Nielsen K.F."/>
            <person name="Lyhne E.K."/>
            <person name="Kogle M.E."/>
            <person name="Kuo A."/>
            <person name="Riley R."/>
            <person name="Clum A."/>
            <person name="Nolan M."/>
            <person name="Lipzen A."/>
            <person name="Salamov A."/>
            <person name="Henrissat B."/>
            <person name="Wiebenga A."/>
            <person name="De Vries R.P."/>
            <person name="Grigoriev I.V."/>
            <person name="Mortensen U.H."/>
            <person name="Andersen M.R."/>
            <person name="Baker S.E."/>
        </authorList>
    </citation>
    <scope>NUCLEOTIDE SEQUENCE [LARGE SCALE GENOMIC DNA]</scope>
    <source>
        <strain evidence="4 5">IBT 23096</strain>
    </source>
</reference>
<dbReference type="SUPFAM" id="SSF51735">
    <property type="entry name" value="NAD(P)-binding Rossmann-fold domains"/>
    <property type="match status" value="1"/>
</dbReference>
<evidence type="ECO:0000256" key="1">
    <source>
        <dbReference type="ARBA" id="ARBA00022857"/>
    </source>
</evidence>
<sequence length="300" mass="32529">MSPAYKNIAIVGASGSIGKIILNGLIESSQFSITAITRKESEATFPAGVTIHKTDLSESDLEDAFKGKDAVISTVGAAGFAEQQKLVDAALRAGVKRFIPSEFSANNQNENVLKLLPLFGQKTELLKYLKTKESEGLTWTGIVPSLLFDWGLENGFLGFDIPNRKATIWDGGNKKFTLTNEKQLAQAVVSTLQRPEATKNQYLVIASVETSHKEILAALEEATAAKWEVTMTTTEEQVNDGLQKVGAGDFSGAFALVRAICFGSIPGLNANYVKDEKLGNYVLGLDLESVEETVKRVMKY</sequence>
<dbReference type="GO" id="GO:0016491">
    <property type="term" value="F:oxidoreductase activity"/>
    <property type="evidence" value="ECO:0007669"/>
    <property type="project" value="UniProtKB-KW"/>
</dbReference>
<dbReference type="PANTHER" id="PTHR47706">
    <property type="entry name" value="NMRA-LIKE FAMILY PROTEIN"/>
    <property type="match status" value="1"/>
</dbReference>